<gene>
    <name evidence="7" type="ORF">JJB74_27875</name>
</gene>
<evidence type="ECO:0000256" key="1">
    <source>
        <dbReference type="ARBA" id="ARBA00023015"/>
    </source>
</evidence>
<keyword evidence="3" id="KW-0804">Transcription</keyword>
<dbReference type="GO" id="GO:0003677">
    <property type="term" value="F:DNA binding"/>
    <property type="evidence" value="ECO:0007669"/>
    <property type="project" value="UniProtKB-KW"/>
</dbReference>
<evidence type="ECO:0000313" key="7">
    <source>
        <dbReference type="EMBL" id="MBK4738459.1"/>
    </source>
</evidence>
<dbReference type="Gene3D" id="3.40.50.2300">
    <property type="match status" value="1"/>
</dbReference>
<dbReference type="Pfam" id="PF00072">
    <property type="entry name" value="Response_reg"/>
    <property type="match status" value="1"/>
</dbReference>
<dbReference type="Pfam" id="PF00196">
    <property type="entry name" value="GerE"/>
    <property type="match status" value="1"/>
</dbReference>
<evidence type="ECO:0000256" key="3">
    <source>
        <dbReference type="ARBA" id="ARBA00023163"/>
    </source>
</evidence>
<dbReference type="InterPro" id="IPR036388">
    <property type="entry name" value="WH-like_DNA-bd_sf"/>
</dbReference>
<dbReference type="Proteomes" id="UP000622890">
    <property type="component" value="Unassembled WGS sequence"/>
</dbReference>
<dbReference type="PROSITE" id="PS00622">
    <property type="entry name" value="HTH_LUXR_1"/>
    <property type="match status" value="1"/>
</dbReference>
<keyword evidence="2" id="KW-0238">DNA-binding</keyword>
<dbReference type="SMART" id="SM00421">
    <property type="entry name" value="HTH_LUXR"/>
    <property type="match status" value="1"/>
</dbReference>
<dbReference type="InterPro" id="IPR000792">
    <property type="entry name" value="Tscrpt_reg_LuxR_C"/>
</dbReference>
<dbReference type="SUPFAM" id="SSF46894">
    <property type="entry name" value="C-terminal effector domain of the bipartite response regulators"/>
    <property type="match status" value="1"/>
</dbReference>
<evidence type="ECO:0000256" key="4">
    <source>
        <dbReference type="PROSITE-ProRule" id="PRU00169"/>
    </source>
</evidence>
<proteinExistence type="predicted"/>
<dbReference type="InterPro" id="IPR011006">
    <property type="entry name" value="CheY-like_superfamily"/>
</dbReference>
<accession>A0A934WAB8</accession>
<dbReference type="AlphaFoldDB" id="A0A934WAB8"/>
<dbReference type="SUPFAM" id="SSF52172">
    <property type="entry name" value="CheY-like"/>
    <property type="match status" value="1"/>
</dbReference>
<keyword evidence="1" id="KW-0805">Transcription regulation</keyword>
<dbReference type="PANTHER" id="PTHR44688:SF16">
    <property type="entry name" value="DNA-BINDING TRANSCRIPTIONAL ACTIVATOR DEVR_DOSR"/>
    <property type="match status" value="1"/>
</dbReference>
<sequence>MSISRLLRAAGWHVEAFASMNEVIHDERAERIDCLVTDMRMPDGDGLELQEWMLQDKPHVPVIFLSAYADVATSVQAMKRGAADFLLKPVDDGALLDSIRQAICRQAIDVMKEREHEQIKARHASLTMREQEVMQHVIEGRLNKQIAADLGISLKTVKVHRARALEKMGVHSVAKLVHACMKAGITET</sequence>
<dbReference type="GO" id="GO:0000160">
    <property type="term" value="P:phosphorelay signal transduction system"/>
    <property type="evidence" value="ECO:0007669"/>
    <property type="project" value="InterPro"/>
</dbReference>
<comment type="caution">
    <text evidence="7">The sequence shown here is derived from an EMBL/GenBank/DDBJ whole genome shotgun (WGS) entry which is preliminary data.</text>
</comment>
<dbReference type="InterPro" id="IPR001789">
    <property type="entry name" value="Sig_transdc_resp-reg_receiver"/>
</dbReference>
<reference evidence="7" key="1">
    <citation type="submission" date="2021-01" db="EMBL/GenBank/DDBJ databases">
        <title>Genome sequence of strain Noviherbaspirillum sp. DKR-6.</title>
        <authorList>
            <person name="Chaudhary D.K."/>
        </authorList>
    </citation>
    <scope>NUCLEOTIDE SEQUENCE</scope>
    <source>
        <strain evidence="7">DKR-6</strain>
    </source>
</reference>
<evidence type="ECO:0000259" key="6">
    <source>
        <dbReference type="PROSITE" id="PS50110"/>
    </source>
</evidence>
<dbReference type="InterPro" id="IPR016032">
    <property type="entry name" value="Sig_transdc_resp-reg_C-effctor"/>
</dbReference>
<dbReference type="PROSITE" id="PS50043">
    <property type="entry name" value="HTH_LUXR_2"/>
    <property type="match status" value="1"/>
</dbReference>
<keyword evidence="4" id="KW-0597">Phosphoprotein</keyword>
<dbReference type="GO" id="GO:0006355">
    <property type="term" value="P:regulation of DNA-templated transcription"/>
    <property type="evidence" value="ECO:0007669"/>
    <property type="project" value="InterPro"/>
</dbReference>
<dbReference type="EMBL" id="JAEPBG010000021">
    <property type="protein sequence ID" value="MBK4738459.1"/>
    <property type="molecule type" value="Genomic_DNA"/>
</dbReference>
<dbReference type="PROSITE" id="PS50110">
    <property type="entry name" value="RESPONSE_REGULATORY"/>
    <property type="match status" value="1"/>
</dbReference>
<protein>
    <submittedName>
        <fullName evidence="7">Response regulator transcription factor</fullName>
    </submittedName>
</protein>
<dbReference type="PANTHER" id="PTHR44688">
    <property type="entry name" value="DNA-BINDING TRANSCRIPTIONAL ACTIVATOR DEVR_DOSR"/>
    <property type="match status" value="1"/>
</dbReference>
<dbReference type="CDD" id="cd06170">
    <property type="entry name" value="LuxR_C_like"/>
    <property type="match status" value="1"/>
</dbReference>
<organism evidence="7 8">
    <name type="scientific">Noviherbaspirillum pedocola</name>
    <dbReference type="NCBI Taxonomy" id="2801341"/>
    <lineage>
        <taxon>Bacteria</taxon>
        <taxon>Pseudomonadati</taxon>
        <taxon>Pseudomonadota</taxon>
        <taxon>Betaproteobacteria</taxon>
        <taxon>Burkholderiales</taxon>
        <taxon>Oxalobacteraceae</taxon>
        <taxon>Noviherbaspirillum</taxon>
    </lineage>
</organism>
<dbReference type="PRINTS" id="PR00038">
    <property type="entry name" value="HTHLUXR"/>
</dbReference>
<dbReference type="SMART" id="SM00448">
    <property type="entry name" value="REC"/>
    <property type="match status" value="1"/>
</dbReference>
<keyword evidence="8" id="KW-1185">Reference proteome</keyword>
<name>A0A934WAB8_9BURK</name>
<feature type="modified residue" description="4-aspartylphosphate" evidence="4">
    <location>
        <position position="38"/>
    </location>
</feature>
<evidence type="ECO:0000256" key="2">
    <source>
        <dbReference type="ARBA" id="ARBA00023125"/>
    </source>
</evidence>
<feature type="domain" description="Response regulatory" evidence="6">
    <location>
        <begin position="1"/>
        <end position="103"/>
    </location>
</feature>
<evidence type="ECO:0000313" key="8">
    <source>
        <dbReference type="Proteomes" id="UP000622890"/>
    </source>
</evidence>
<evidence type="ECO:0000259" key="5">
    <source>
        <dbReference type="PROSITE" id="PS50043"/>
    </source>
</evidence>
<dbReference type="Gene3D" id="1.10.10.10">
    <property type="entry name" value="Winged helix-like DNA-binding domain superfamily/Winged helix DNA-binding domain"/>
    <property type="match status" value="1"/>
</dbReference>
<feature type="domain" description="HTH luxR-type" evidence="5">
    <location>
        <begin position="119"/>
        <end position="184"/>
    </location>
</feature>